<comment type="caution">
    <text evidence="9">The sequence shown here is derived from an EMBL/GenBank/DDBJ whole genome shotgun (WGS) entry which is preliminary data.</text>
</comment>
<protein>
    <recommendedName>
        <fullName evidence="6">Ribosomal RNA small subunit methyltransferase C</fullName>
        <ecNumber evidence="6">2.1.1.172</ecNumber>
    </recommendedName>
    <alternativeName>
        <fullName evidence="6">16S rRNA m2G1207 methyltransferase</fullName>
    </alternativeName>
    <alternativeName>
        <fullName evidence="6">rRNA (guanine-N(2)-)-methyltransferase RsmC</fullName>
    </alternativeName>
</protein>
<dbReference type="InterPro" id="IPR013675">
    <property type="entry name" value="Mtase_sm_N"/>
</dbReference>
<dbReference type="CDD" id="cd02440">
    <property type="entry name" value="AdoMet_MTases"/>
    <property type="match status" value="1"/>
</dbReference>
<comment type="catalytic activity">
    <reaction evidence="6">
        <text>guanosine(1207) in 16S rRNA + S-adenosyl-L-methionine = N(2)-methylguanosine(1207) in 16S rRNA + S-adenosyl-L-homocysteine + H(+)</text>
        <dbReference type="Rhea" id="RHEA:42736"/>
        <dbReference type="Rhea" id="RHEA-COMP:10213"/>
        <dbReference type="Rhea" id="RHEA-COMP:10214"/>
        <dbReference type="ChEBI" id="CHEBI:15378"/>
        <dbReference type="ChEBI" id="CHEBI:57856"/>
        <dbReference type="ChEBI" id="CHEBI:59789"/>
        <dbReference type="ChEBI" id="CHEBI:74269"/>
        <dbReference type="ChEBI" id="CHEBI:74481"/>
        <dbReference type="EC" id="2.1.1.172"/>
    </reaction>
</comment>
<reference evidence="9 10" key="1">
    <citation type="journal article" date="2013" name="Antonie Van Leeuwenhoek">
        <title>Echinimonas agarilytica gen. nov., sp. nov., a new gammaproteobacterium isolated from the sea urchin Strongylocentrotus intermedius.</title>
        <authorList>
            <person name="Nedashkovskaya O.I."/>
            <person name="Stenkova A.M."/>
            <person name="Zhukova N.V."/>
            <person name="Van Trappen S."/>
            <person name="Lee J.S."/>
            <person name="Kim S.B."/>
        </authorList>
    </citation>
    <scope>NUCLEOTIDE SEQUENCE [LARGE SCALE GENOMIC DNA]</scope>
    <source>
        <strain evidence="9 10">KMM 6351</strain>
    </source>
</reference>
<sequence length="353" mass="38836">MSNSSLQDTSTVLARNIECFEQQRCLIINGPGDTFPQYLSEHGSDTYTFSYHFGYHQLYVQQLTEERAAFGTQIPESWNNFDTIIIYWPKEKALGQLLMQMAMARVANNAAIYCVGLNKGGIKSAPQVAKALELPANKVDAARHCSLFCCPVQSATSVDDNALIMASARVFEVTLNTETIVLVTLAGVFSSGRLDDGTALLLQHLPNNQYDQVLDFGCGCGVITNAIAYLNPKAEVHAVDVNAFALHATQLSLAKNGLKANVYPVTGVQDIQQASLDCIVTNPPFHQGVKTHYQITEQLFSQAPRLLKRHGEMRVVANRFLNYVPLLEASFKQVAVPASTQKFAIYRCTAQPQ</sequence>
<gene>
    <name evidence="6" type="primary">rsmC</name>
    <name evidence="9" type="ORF">NAF29_17075</name>
</gene>
<keyword evidence="10" id="KW-1185">Reference proteome</keyword>
<evidence type="ECO:0000256" key="2">
    <source>
        <dbReference type="ARBA" id="ARBA00022552"/>
    </source>
</evidence>
<evidence type="ECO:0000256" key="4">
    <source>
        <dbReference type="ARBA" id="ARBA00022679"/>
    </source>
</evidence>
<dbReference type="Proteomes" id="UP001165393">
    <property type="component" value="Unassembled WGS sequence"/>
</dbReference>
<comment type="function">
    <text evidence="6">Specifically methylates the guanine in position 1207 of 16S rRNA in the 30S particle.</text>
</comment>
<accession>A0AA41WBL4</accession>
<dbReference type="Gene3D" id="3.40.50.150">
    <property type="entry name" value="Vaccinia Virus protein VP39"/>
    <property type="match status" value="2"/>
</dbReference>
<dbReference type="PROSITE" id="PS00092">
    <property type="entry name" value="N6_MTASE"/>
    <property type="match status" value="1"/>
</dbReference>
<keyword evidence="3 6" id="KW-0489">Methyltransferase</keyword>
<dbReference type="RefSeq" id="WP_251262844.1">
    <property type="nucleotide sequence ID" value="NZ_JAMQGP010000010.1"/>
</dbReference>
<evidence type="ECO:0000259" key="7">
    <source>
        <dbReference type="Pfam" id="PF05175"/>
    </source>
</evidence>
<keyword evidence="2 6" id="KW-0698">rRNA processing</keyword>
<dbReference type="PANTHER" id="PTHR47816:SF4">
    <property type="entry name" value="RIBOSOMAL RNA SMALL SUBUNIT METHYLTRANSFERASE C"/>
    <property type="match status" value="1"/>
</dbReference>
<dbReference type="EC" id="2.1.1.172" evidence="6"/>
<comment type="similarity">
    <text evidence="6">Belongs to the methyltransferase superfamily. RsmC family.</text>
</comment>
<dbReference type="InterPro" id="IPR029063">
    <property type="entry name" value="SAM-dependent_MTases_sf"/>
</dbReference>
<keyword evidence="5 6" id="KW-0949">S-adenosyl-L-methionine</keyword>
<dbReference type="AlphaFoldDB" id="A0AA41WBL4"/>
<comment type="subcellular location">
    <subcellularLocation>
        <location evidence="6">Cytoplasm</location>
    </subcellularLocation>
</comment>
<comment type="subunit">
    <text evidence="6">Monomer.</text>
</comment>
<dbReference type="InterPro" id="IPR007848">
    <property type="entry name" value="Small_mtfrase_dom"/>
</dbReference>
<feature type="domain" description="Methyltransferase small" evidence="7">
    <location>
        <begin position="181"/>
        <end position="347"/>
    </location>
</feature>
<evidence type="ECO:0000256" key="3">
    <source>
        <dbReference type="ARBA" id="ARBA00022603"/>
    </source>
</evidence>
<evidence type="ECO:0000313" key="10">
    <source>
        <dbReference type="Proteomes" id="UP001165393"/>
    </source>
</evidence>
<dbReference type="SUPFAM" id="SSF53335">
    <property type="entry name" value="S-adenosyl-L-methionine-dependent methyltransferases"/>
    <property type="match status" value="1"/>
</dbReference>
<proteinExistence type="inferred from homology"/>
<evidence type="ECO:0000256" key="1">
    <source>
        <dbReference type="ARBA" id="ARBA00022490"/>
    </source>
</evidence>
<dbReference type="HAMAP" id="MF_01862">
    <property type="entry name" value="16SrRNA_methyltr_C"/>
    <property type="match status" value="1"/>
</dbReference>
<evidence type="ECO:0000313" key="9">
    <source>
        <dbReference type="EMBL" id="MCM2681363.1"/>
    </source>
</evidence>
<dbReference type="PANTHER" id="PTHR47816">
    <property type="entry name" value="RIBOSOMAL RNA SMALL SUBUNIT METHYLTRANSFERASE C"/>
    <property type="match status" value="1"/>
</dbReference>
<feature type="domain" description="Methyltransferase small N-terminal" evidence="8">
    <location>
        <begin position="10"/>
        <end position="157"/>
    </location>
</feature>
<dbReference type="Pfam" id="PF05175">
    <property type="entry name" value="MTS"/>
    <property type="match status" value="1"/>
</dbReference>
<dbReference type="InterPro" id="IPR002052">
    <property type="entry name" value="DNA_methylase_N6_adenine_CS"/>
</dbReference>
<evidence type="ECO:0000256" key="6">
    <source>
        <dbReference type="HAMAP-Rule" id="MF_01862"/>
    </source>
</evidence>
<keyword evidence="4 6" id="KW-0808">Transferase</keyword>
<dbReference type="InterPro" id="IPR023543">
    <property type="entry name" value="rRNA_ssu_MeTfrase_C"/>
</dbReference>
<name>A0AA41WBL4_9GAMM</name>
<dbReference type="Pfam" id="PF08468">
    <property type="entry name" value="MTS_N"/>
    <property type="match status" value="1"/>
</dbReference>
<dbReference type="GO" id="GO:0005737">
    <property type="term" value="C:cytoplasm"/>
    <property type="evidence" value="ECO:0007669"/>
    <property type="project" value="UniProtKB-SubCell"/>
</dbReference>
<dbReference type="InterPro" id="IPR046977">
    <property type="entry name" value="RsmC/RlmG"/>
</dbReference>
<dbReference type="GO" id="GO:0052914">
    <property type="term" value="F:16S rRNA (guanine(1207)-N(2))-methyltransferase activity"/>
    <property type="evidence" value="ECO:0007669"/>
    <property type="project" value="UniProtKB-EC"/>
</dbReference>
<dbReference type="EMBL" id="JAMQGP010000010">
    <property type="protein sequence ID" value="MCM2681363.1"/>
    <property type="molecule type" value="Genomic_DNA"/>
</dbReference>
<keyword evidence="1 6" id="KW-0963">Cytoplasm</keyword>
<evidence type="ECO:0000259" key="8">
    <source>
        <dbReference type="Pfam" id="PF08468"/>
    </source>
</evidence>
<evidence type="ECO:0000256" key="5">
    <source>
        <dbReference type="ARBA" id="ARBA00022691"/>
    </source>
</evidence>
<organism evidence="9 10">
    <name type="scientific">Echinimonas agarilytica</name>
    <dbReference type="NCBI Taxonomy" id="1215918"/>
    <lineage>
        <taxon>Bacteria</taxon>
        <taxon>Pseudomonadati</taxon>
        <taxon>Pseudomonadota</taxon>
        <taxon>Gammaproteobacteria</taxon>
        <taxon>Alteromonadales</taxon>
        <taxon>Echinimonadaceae</taxon>
        <taxon>Echinimonas</taxon>
    </lineage>
</organism>
<dbReference type="GO" id="GO:0003676">
    <property type="term" value="F:nucleic acid binding"/>
    <property type="evidence" value="ECO:0007669"/>
    <property type="project" value="InterPro"/>
</dbReference>